<evidence type="ECO:0000256" key="4">
    <source>
        <dbReference type="ARBA" id="ARBA00023242"/>
    </source>
</evidence>
<dbReference type="Pfam" id="PF12874">
    <property type="entry name" value="zf-met"/>
    <property type="match status" value="1"/>
</dbReference>
<evidence type="ECO:0000259" key="6">
    <source>
        <dbReference type="PROSITE" id="PS00028"/>
    </source>
</evidence>
<keyword evidence="8" id="KW-1185">Reference proteome</keyword>
<gene>
    <name evidence="7" type="ORF">RNJ44_04537</name>
</gene>
<keyword evidence="1" id="KW-0479">Metal-binding</keyword>
<dbReference type="PROSITE" id="PS00028">
    <property type="entry name" value="ZINC_FINGER_C2H2_1"/>
    <property type="match status" value="1"/>
</dbReference>
<sequence length="184" mass="21646">MSNFGRRTWDREQHNNAAEKSHLEELREKLNDSQIQQLKDRYTNYDGLLKKSMSGLNKRVLVANVSSYKKGHQFGFYCDLCDMTFKDTLQYVDHLNHKIHELKFESFFGEPLICEQRDNDDIPIDEFKKCYTEEMKAFVKAHKVREIEETKVRKKKKNGKNNTSTGNTPSNMDQMMGFSSFGKK</sequence>
<reference evidence="7 8" key="1">
    <citation type="submission" date="2024-05" db="EMBL/GenBank/DDBJ databases">
        <title>Long read based assembly of the Candida bracarensis genome reveals expanded adhesin content.</title>
        <authorList>
            <person name="Marcet-Houben M."/>
            <person name="Ksiezopolska E."/>
            <person name="Gabaldon T."/>
        </authorList>
    </citation>
    <scope>NUCLEOTIDE SEQUENCE [LARGE SCALE GENOMIC DNA]</scope>
    <source>
        <strain evidence="7 8">CBM6</strain>
    </source>
</reference>
<dbReference type="PANTHER" id="PTHR45986:SF1">
    <property type="entry name" value="ZINC FINGER MATRIN-TYPE PROTEIN 2"/>
    <property type="match status" value="1"/>
</dbReference>
<name>A0ABR4NVK1_9SACH</name>
<dbReference type="SUPFAM" id="SSF57667">
    <property type="entry name" value="beta-beta-alpha zinc fingers"/>
    <property type="match status" value="1"/>
</dbReference>
<dbReference type="InterPro" id="IPR013087">
    <property type="entry name" value="Znf_C2H2_type"/>
</dbReference>
<proteinExistence type="predicted"/>
<dbReference type="InterPro" id="IPR036236">
    <property type="entry name" value="Znf_C2H2_sf"/>
</dbReference>
<feature type="compositionally biased region" description="Low complexity" evidence="5">
    <location>
        <begin position="160"/>
        <end position="171"/>
    </location>
</feature>
<accession>A0ABR4NVK1</accession>
<evidence type="ECO:0000313" key="7">
    <source>
        <dbReference type="EMBL" id="KAL3232621.1"/>
    </source>
</evidence>
<feature type="region of interest" description="Disordered" evidence="5">
    <location>
        <begin position="1"/>
        <end position="20"/>
    </location>
</feature>
<evidence type="ECO:0000313" key="8">
    <source>
        <dbReference type="Proteomes" id="UP001623330"/>
    </source>
</evidence>
<keyword evidence="4" id="KW-0539">Nucleus</keyword>
<dbReference type="PANTHER" id="PTHR45986">
    <property type="entry name" value="ZINC FINGER MATRIN-TYPE PROTEIN 2"/>
    <property type="match status" value="1"/>
</dbReference>
<dbReference type="Proteomes" id="UP001623330">
    <property type="component" value="Unassembled WGS sequence"/>
</dbReference>
<organism evidence="7 8">
    <name type="scientific">Nakaseomyces bracarensis</name>
    <dbReference type="NCBI Taxonomy" id="273131"/>
    <lineage>
        <taxon>Eukaryota</taxon>
        <taxon>Fungi</taxon>
        <taxon>Dikarya</taxon>
        <taxon>Ascomycota</taxon>
        <taxon>Saccharomycotina</taxon>
        <taxon>Saccharomycetes</taxon>
        <taxon>Saccharomycetales</taxon>
        <taxon>Saccharomycetaceae</taxon>
        <taxon>Nakaseomyces</taxon>
    </lineage>
</organism>
<comment type="caution">
    <text evidence="7">The sequence shown here is derived from an EMBL/GenBank/DDBJ whole genome shotgun (WGS) entry which is preliminary data.</text>
</comment>
<dbReference type="EMBL" id="JBEVYD010000005">
    <property type="protein sequence ID" value="KAL3232621.1"/>
    <property type="molecule type" value="Genomic_DNA"/>
</dbReference>
<dbReference type="InterPro" id="IPR040107">
    <property type="entry name" value="Snu23"/>
</dbReference>
<feature type="compositionally biased region" description="Basic and acidic residues" evidence="5">
    <location>
        <begin position="7"/>
        <end position="20"/>
    </location>
</feature>
<keyword evidence="2" id="KW-0863">Zinc-finger</keyword>
<evidence type="ECO:0000256" key="5">
    <source>
        <dbReference type="SAM" id="MobiDB-lite"/>
    </source>
</evidence>
<evidence type="ECO:0000256" key="2">
    <source>
        <dbReference type="ARBA" id="ARBA00022771"/>
    </source>
</evidence>
<protein>
    <recommendedName>
        <fullName evidence="6">C2H2-type domain-containing protein</fullName>
    </recommendedName>
</protein>
<evidence type="ECO:0000256" key="3">
    <source>
        <dbReference type="ARBA" id="ARBA00022833"/>
    </source>
</evidence>
<evidence type="ECO:0000256" key="1">
    <source>
        <dbReference type="ARBA" id="ARBA00022723"/>
    </source>
</evidence>
<keyword evidence="3" id="KW-0862">Zinc</keyword>
<feature type="region of interest" description="Disordered" evidence="5">
    <location>
        <begin position="149"/>
        <end position="184"/>
    </location>
</feature>
<feature type="domain" description="C2H2-type" evidence="6">
    <location>
        <begin position="78"/>
        <end position="100"/>
    </location>
</feature>